<dbReference type="AlphaFoldDB" id="X0Y9F6"/>
<evidence type="ECO:0000313" key="2">
    <source>
        <dbReference type="EMBL" id="GAG33481.1"/>
    </source>
</evidence>
<gene>
    <name evidence="2" type="ORF">S01H1_68610</name>
</gene>
<feature type="domain" description="Sporulation stage II protein D amidase enhancer LytB N-terminal" evidence="1">
    <location>
        <begin position="107"/>
        <end position="196"/>
    </location>
</feature>
<organism evidence="2">
    <name type="scientific">marine sediment metagenome</name>
    <dbReference type="NCBI Taxonomy" id="412755"/>
    <lineage>
        <taxon>unclassified sequences</taxon>
        <taxon>metagenomes</taxon>
        <taxon>ecological metagenomes</taxon>
    </lineage>
</organism>
<dbReference type="EMBL" id="BARS01045504">
    <property type="protein sequence ID" value="GAG33481.1"/>
    <property type="molecule type" value="Genomic_DNA"/>
</dbReference>
<comment type="caution">
    <text evidence="2">The sequence shown here is derived from an EMBL/GenBank/DDBJ whole genome shotgun (WGS) entry which is preliminary data.</text>
</comment>
<accession>X0Y9F6</accession>
<dbReference type="InterPro" id="IPR013693">
    <property type="entry name" value="SpoIID/LytB_N"/>
</dbReference>
<dbReference type="NCBIfam" id="TIGR02669">
    <property type="entry name" value="SpoIID_LytB"/>
    <property type="match status" value="1"/>
</dbReference>
<proteinExistence type="predicted"/>
<reference evidence="2" key="1">
    <citation type="journal article" date="2014" name="Front. Microbiol.">
        <title>High frequency of phylogenetically diverse reductive dehalogenase-homologous genes in deep subseafloor sedimentary metagenomes.</title>
        <authorList>
            <person name="Kawai M."/>
            <person name="Futagami T."/>
            <person name="Toyoda A."/>
            <person name="Takaki Y."/>
            <person name="Nishi S."/>
            <person name="Hori S."/>
            <person name="Arai W."/>
            <person name="Tsubouchi T."/>
            <person name="Morono Y."/>
            <person name="Uchiyama I."/>
            <person name="Ito T."/>
            <person name="Fujiyama A."/>
            <person name="Inagaki F."/>
            <person name="Takami H."/>
        </authorList>
    </citation>
    <scope>NUCLEOTIDE SEQUENCE</scope>
    <source>
        <strain evidence="2">Expedition CK06-06</strain>
    </source>
</reference>
<evidence type="ECO:0000259" key="1">
    <source>
        <dbReference type="Pfam" id="PF08486"/>
    </source>
</evidence>
<feature type="non-terminal residue" evidence="2">
    <location>
        <position position="1"/>
    </location>
</feature>
<dbReference type="InterPro" id="IPR013486">
    <property type="entry name" value="SpoIID/LytB"/>
</dbReference>
<dbReference type="GO" id="GO:0030435">
    <property type="term" value="P:sporulation resulting in formation of a cellular spore"/>
    <property type="evidence" value="ECO:0007669"/>
    <property type="project" value="InterPro"/>
</dbReference>
<protein>
    <recommendedName>
        <fullName evidence="1">Sporulation stage II protein D amidase enhancer LytB N-terminal domain-containing protein</fullName>
    </recommendedName>
</protein>
<dbReference type="Pfam" id="PF08486">
    <property type="entry name" value="SpoIID"/>
    <property type="match status" value="1"/>
</dbReference>
<name>X0Y9F6_9ZZZZ</name>
<feature type="non-terminal residue" evidence="2">
    <location>
        <position position="248"/>
    </location>
</feature>
<sequence>LVRPTPQMDVNQRFWVRVLLFEDIKACTLKSPCRFTVLDGRTQTTLAHLDQPDLPINATASAGMITIAGRAYKTGSVIILPDNPHIFNINGSDYRGKLQLIINPDGDSMTAVNLVPLEPYLAGVVGAEMPSYWEPAALEAQAIAARTYCLYIKRRFGTRRRWDLRQTTANQLYLGVISESAQVWKAVAHTYGQVLICKQANGTEDIFPAYYSSTCGGHTENSKHVFGDSFEPLTGVPCPYCRNVAKPT</sequence>